<comment type="caution">
    <text evidence="2">The sequence shown here is derived from an EMBL/GenBank/DDBJ whole genome shotgun (WGS) entry which is preliminary data.</text>
</comment>
<keyword evidence="1" id="KW-1133">Transmembrane helix</keyword>
<organism evidence="2 3">
    <name type="scientific">Vanilla planifolia</name>
    <name type="common">Vanilla</name>
    <dbReference type="NCBI Taxonomy" id="51239"/>
    <lineage>
        <taxon>Eukaryota</taxon>
        <taxon>Viridiplantae</taxon>
        <taxon>Streptophyta</taxon>
        <taxon>Embryophyta</taxon>
        <taxon>Tracheophyta</taxon>
        <taxon>Spermatophyta</taxon>
        <taxon>Magnoliopsida</taxon>
        <taxon>Liliopsida</taxon>
        <taxon>Asparagales</taxon>
        <taxon>Orchidaceae</taxon>
        <taxon>Vanilloideae</taxon>
        <taxon>Vanilleae</taxon>
        <taxon>Vanilla</taxon>
    </lineage>
</organism>
<accession>A0A835S0Q7</accession>
<dbReference type="SUPFAM" id="SSF54427">
    <property type="entry name" value="NTF2-like"/>
    <property type="match status" value="1"/>
</dbReference>
<evidence type="ECO:0000313" key="2">
    <source>
        <dbReference type="EMBL" id="KAG0500428.1"/>
    </source>
</evidence>
<dbReference type="Proteomes" id="UP000639772">
    <property type="component" value="Chromosome 1"/>
</dbReference>
<dbReference type="PANTHER" id="PTHR31094:SF2">
    <property type="entry name" value="RIKEN CDNA 2310061I04 GENE"/>
    <property type="match status" value="1"/>
</dbReference>
<keyword evidence="1" id="KW-0812">Transmembrane</keyword>
<proteinExistence type="predicted"/>
<feature type="transmembrane region" description="Helical" evidence="1">
    <location>
        <begin position="252"/>
        <end position="271"/>
    </location>
</feature>
<dbReference type="Pfam" id="PF10184">
    <property type="entry name" value="DUF2358"/>
    <property type="match status" value="1"/>
</dbReference>
<evidence type="ECO:0000313" key="3">
    <source>
        <dbReference type="Proteomes" id="UP000639772"/>
    </source>
</evidence>
<dbReference type="OrthoDB" id="44820at2759"/>
<evidence type="ECO:0000256" key="1">
    <source>
        <dbReference type="SAM" id="Phobius"/>
    </source>
</evidence>
<dbReference type="InterPro" id="IPR018790">
    <property type="entry name" value="DUF2358"/>
</dbReference>
<sequence>MSTFLFSKMTTHLTLSNASSIFSITVEGRRRIADEGGGGGRHRTFRCCHRNRDRVPVLRLFSAFPQSPLRQQQQQQVRSGGDDKHDYFLNLGHAIRALREDYPVVFCKEPDFSIYRDDIVFADPLNKFGGINNYKSILLCLRVIGPMLFKALWVDVLSILQPIESTIVVRWTIHGTPRVPWESHSRFDGVSVYKLDGKGKIYEHRVDNFARNPPTRFKVMAVEELIQSLGCPSPPKPTYFETSLSSVVTNSVPFLIVGLFVGYYLVMYLTLSGHWQILSQLCK</sequence>
<dbReference type="AlphaFoldDB" id="A0A835S0Q7"/>
<keyword evidence="1" id="KW-0472">Membrane</keyword>
<protein>
    <submittedName>
        <fullName evidence="2">Uncharacterized protein</fullName>
    </submittedName>
</protein>
<reference evidence="2 3" key="1">
    <citation type="journal article" date="2020" name="Nat. Food">
        <title>A phased Vanilla planifolia genome enables genetic improvement of flavour and production.</title>
        <authorList>
            <person name="Hasing T."/>
            <person name="Tang H."/>
            <person name="Brym M."/>
            <person name="Khazi F."/>
            <person name="Huang T."/>
            <person name="Chambers A.H."/>
        </authorList>
    </citation>
    <scope>NUCLEOTIDE SEQUENCE [LARGE SCALE GENOMIC DNA]</scope>
    <source>
        <tissue evidence="2">Leaf</tissue>
    </source>
</reference>
<dbReference type="PANTHER" id="PTHR31094">
    <property type="entry name" value="RIKEN CDNA 2310061I04 GENE"/>
    <property type="match status" value="1"/>
</dbReference>
<name>A0A835S0Q7_VANPL</name>
<dbReference type="InterPro" id="IPR032710">
    <property type="entry name" value="NTF2-like_dom_sf"/>
</dbReference>
<gene>
    <name evidence="2" type="ORF">HPP92_000500</name>
</gene>
<dbReference type="EMBL" id="JADCNM010000001">
    <property type="protein sequence ID" value="KAG0500428.1"/>
    <property type="molecule type" value="Genomic_DNA"/>
</dbReference>